<dbReference type="SUPFAM" id="SSF46689">
    <property type="entry name" value="Homeodomain-like"/>
    <property type="match status" value="1"/>
</dbReference>
<organism evidence="5 6">
    <name type="scientific">Streptosporangium lutulentum</name>
    <dbReference type="NCBI Taxonomy" id="1461250"/>
    <lineage>
        <taxon>Bacteria</taxon>
        <taxon>Bacillati</taxon>
        <taxon>Actinomycetota</taxon>
        <taxon>Actinomycetes</taxon>
        <taxon>Streptosporangiales</taxon>
        <taxon>Streptosporangiaceae</taxon>
        <taxon>Streptosporangium</taxon>
    </lineage>
</organism>
<evidence type="ECO:0000313" key="5">
    <source>
        <dbReference type="EMBL" id="MDP9842880.1"/>
    </source>
</evidence>
<feature type="domain" description="HTH tetR-type" evidence="4">
    <location>
        <begin position="17"/>
        <end position="77"/>
    </location>
</feature>
<keyword evidence="6" id="KW-1185">Reference proteome</keyword>
<reference evidence="5 6" key="1">
    <citation type="submission" date="2023-07" db="EMBL/GenBank/DDBJ databases">
        <title>Sequencing the genomes of 1000 actinobacteria strains.</title>
        <authorList>
            <person name="Klenk H.-P."/>
        </authorList>
    </citation>
    <scope>NUCLEOTIDE SEQUENCE [LARGE SCALE GENOMIC DNA]</scope>
    <source>
        <strain evidence="5 6">DSM 46740</strain>
    </source>
</reference>
<feature type="DNA-binding region" description="H-T-H motif" evidence="2">
    <location>
        <begin position="40"/>
        <end position="59"/>
    </location>
</feature>
<evidence type="ECO:0000256" key="3">
    <source>
        <dbReference type="SAM" id="MobiDB-lite"/>
    </source>
</evidence>
<evidence type="ECO:0000256" key="1">
    <source>
        <dbReference type="ARBA" id="ARBA00023125"/>
    </source>
</evidence>
<evidence type="ECO:0000256" key="2">
    <source>
        <dbReference type="PROSITE-ProRule" id="PRU00335"/>
    </source>
</evidence>
<comment type="caution">
    <text evidence="5">The sequence shown here is derived from an EMBL/GenBank/DDBJ whole genome shotgun (WGS) entry which is preliminary data.</text>
</comment>
<accession>A0ABT9Q7Z8</accession>
<dbReference type="InterPro" id="IPR050624">
    <property type="entry name" value="HTH-type_Tx_Regulator"/>
</dbReference>
<dbReference type="PANTHER" id="PTHR43479">
    <property type="entry name" value="ACREF/ENVCD OPERON REPRESSOR-RELATED"/>
    <property type="match status" value="1"/>
</dbReference>
<dbReference type="InterPro" id="IPR009057">
    <property type="entry name" value="Homeodomain-like_sf"/>
</dbReference>
<keyword evidence="1 2" id="KW-0238">DNA-binding</keyword>
<gene>
    <name evidence="5" type="ORF">J2853_002091</name>
</gene>
<dbReference type="Gene3D" id="1.10.357.10">
    <property type="entry name" value="Tetracycline Repressor, domain 2"/>
    <property type="match status" value="1"/>
</dbReference>
<evidence type="ECO:0000259" key="4">
    <source>
        <dbReference type="PROSITE" id="PS50977"/>
    </source>
</evidence>
<dbReference type="PROSITE" id="PS50977">
    <property type="entry name" value="HTH_TETR_2"/>
    <property type="match status" value="1"/>
</dbReference>
<feature type="region of interest" description="Disordered" evidence="3">
    <location>
        <begin position="144"/>
        <end position="184"/>
    </location>
</feature>
<proteinExistence type="predicted"/>
<dbReference type="InterPro" id="IPR001647">
    <property type="entry name" value="HTH_TetR"/>
</dbReference>
<name>A0ABT9Q7Z8_9ACTN</name>
<dbReference type="EMBL" id="JAUSQU010000001">
    <property type="protein sequence ID" value="MDP9842880.1"/>
    <property type="molecule type" value="Genomic_DNA"/>
</dbReference>
<dbReference type="PANTHER" id="PTHR43479:SF7">
    <property type="entry name" value="TETR-FAMILY TRANSCRIPTIONAL REGULATOR"/>
    <property type="match status" value="1"/>
</dbReference>
<evidence type="ECO:0000313" key="6">
    <source>
        <dbReference type="Proteomes" id="UP001225356"/>
    </source>
</evidence>
<sequence length="245" mass="26260">MAMTKDSTTPSGDRRVRRTQATLARALLALVEERDLSRISVSDVADRAGVSRTAFYDHYRDVHELAEVASTAMIDSLIDSVPSPLPDSADRAREGTRSLAIFFARLAEHAGLYRSLFGPHGSARVADHVRRRLTAAVHEHVWRSVHGAPAESDAATGSDAAPERDTPTESDAAPESDGSASDTSHDVTAAFTAGALFGVAADWLQRECPQTPDQMAALTWPLLISLQDVATGAVARSGRRQHPQA</sequence>
<dbReference type="Proteomes" id="UP001225356">
    <property type="component" value="Unassembled WGS sequence"/>
</dbReference>
<protein>
    <submittedName>
        <fullName evidence="5">AcrR family transcriptional regulator</fullName>
    </submittedName>
</protein>
<dbReference type="Pfam" id="PF00440">
    <property type="entry name" value="TetR_N"/>
    <property type="match status" value="1"/>
</dbReference>